<accession>A0A8H4TRT1</accession>
<evidence type="ECO:0000313" key="3">
    <source>
        <dbReference type="Proteomes" id="UP000622797"/>
    </source>
</evidence>
<dbReference type="OrthoDB" id="4825549at2759"/>
<keyword evidence="1" id="KW-0732">Signal</keyword>
<dbReference type="AlphaFoldDB" id="A0A8H4TRT1"/>
<protein>
    <recommendedName>
        <fullName evidence="4">Secreted protein</fullName>
    </recommendedName>
</protein>
<organism evidence="2 3">
    <name type="scientific">Fusarium sarcochroum</name>
    <dbReference type="NCBI Taxonomy" id="1208366"/>
    <lineage>
        <taxon>Eukaryota</taxon>
        <taxon>Fungi</taxon>
        <taxon>Dikarya</taxon>
        <taxon>Ascomycota</taxon>
        <taxon>Pezizomycotina</taxon>
        <taxon>Sordariomycetes</taxon>
        <taxon>Hypocreomycetidae</taxon>
        <taxon>Hypocreales</taxon>
        <taxon>Nectriaceae</taxon>
        <taxon>Fusarium</taxon>
        <taxon>Fusarium lateritium species complex</taxon>
    </lineage>
</organism>
<reference evidence="2" key="2">
    <citation type="submission" date="2020-05" db="EMBL/GenBank/DDBJ databases">
        <authorList>
            <person name="Kim H.-S."/>
            <person name="Proctor R.H."/>
            <person name="Brown D.W."/>
        </authorList>
    </citation>
    <scope>NUCLEOTIDE SEQUENCE</scope>
    <source>
        <strain evidence="2">NRRL 20472</strain>
    </source>
</reference>
<dbReference type="EMBL" id="JABEXW010000517">
    <property type="protein sequence ID" value="KAF4962842.1"/>
    <property type="molecule type" value="Genomic_DNA"/>
</dbReference>
<comment type="caution">
    <text evidence="2">The sequence shown here is derived from an EMBL/GenBank/DDBJ whole genome shotgun (WGS) entry which is preliminary data.</text>
</comment>
<gene>
    <name evidence="2" type="ORF">FSARC_9085</name>
</gene>
<feature type="chain" id="PRO_5034517038" description="Secreted protein" evidence="1">
    <location>
        <begin position="20"/>
        <end position="139"/>
    </location>
</feature>
<proteinExistence type="predicted"/>
<feature type="signal peptide" evidence="1">
    <location>
        <begin position="1"/>
        <end position="19"/>
    </location>
</feature>
<evidence type="ECO:0000313" key="2">
    <source>
        <dbReference type="EMBL" id="KAF4962842.1"/>
    </source>
</evidence>
<name>A0A8H4TRT1_9HYPO</name>
<dbReference type="Proteomes" id="UP000622797">
    <property type="component" value="Unassembled WGS sequence"/>
</dbReference>
<reference evidence="2" key="1">
    <citation type="journal article" date="2020" name="BMC Genomics">
        <title>Correction to: Identification and distribution of gene clusters required for synthesis of sphingolipid metabolism inhibitors in diverse species of the filamentous fungus Fusarium.</title>
        <authorList>
            <person name="Kim H.S."/>
            <person name="Lohmar J.M."/>
            <person name="Busman M."/>
            <person name="Brown D.W."/>
            <person name="Naumann T.A."/>
            <person name="Divon H.H."/>
            <person name="Lysoe E."/>
            <person name="Uhlig S."/>
            <person name="Proctor R.H."/>
        </authorList>
    </citation>
    <scope>NUCLEOTIDE SEQUENCE</scope>
    <source>
        <strain evidence="2">NRRL 20472</strain>
    </source>
</reference>
<sequence length="139" mass="15556">MHFSKLLTFPLLVSAGASALAIDNPDSIVERDLAKRSCYTAGEAWGSSKNLALQKVDEVCKNNFRGRYRGKSERNACRNLGDSGKRVDFTVRRWKDNDASMDFATCKKYLRLEIVGCTFGGISYRGNWRFRSDANSGPC</sequence>
<evidence type="ECO:0008006" key="4">
    <source>
        <dbReference type="Google" id="ProtNLM"/>
    </source>
</evidence>
<keyword evidence="3" id="KW-1185">Reference proteome</keyword>
<evidence type="ECO:0000256" key="1">
    <source>
        <dbReference type="SAM" id="SignalP"/>
    </source>
</evidence>